<keyword evidence="8" id="KW-0521">NADP</keyword>
<dbReference type="InterPro" id="IPR023753">
    <property type="entry name" value="FAD/NAD-binding_dom"/>
</dbReference>
<keyword evidence="4 7" id="KW-0560">Oxidoreductase</keyword>
<dbReference type="InterPro" id="IPR050097">
    <property type="entry name" value="Ferredoxin-NADP_redctase_2"/>
</dbReference>
<dbReference type="PRINTS" id="PR00469">
    <property type="entry name" value="PNDRDTASEII"/>
</dbReference>
<name>A0A3P3YKI7_PLABS</name>
<dbReference type="AlphaFoldDB" id="A0A3P3YKI7"/>
<dbReference type="PANTHER" id="PTHR48105">
    <property type="entry name" value="THIOREDOXIN REDUCTASE 1-RELATED-RELATED"/>
    <property type="match status" value="1"/>
</dbReference>
<keyword evidence="2 7" id="KW-0285">Flavoprotein</keyword>
<reference evidence="10 11" key="1">
    <citation type="submission" date="2018-03" db="EMBL/GenBank/DDBJ databases">
        <authorList>
            <person name="Fogelqvist J."/>
        </authorList>
    </citation>
    <scope>NUCLEOTIDE SEQUENCE [LARGE SCALE GENOMIC DNA]</scope>
</reference>
<keyword evidence="3 7" id="KW-0274">FAD</keyword>
<dbReference type="PROSITE" id="PS00573">
    <property type="entry name" value="PYRIDINE_REDOX_2"/>
    <property type="match status" value="1"/>
</dbReference>
<keyword evidence="5" id="KW-1015">Disulfide bond</keyword>
<geneLocation type="mitochondrion" evidence="10"/>
<gene>
    <name evidence="10" type="ORF">PLBR_LOCUS7495</name>
</gene>
<dbReference type="Proteomes" id="UP000290189">
    <property type="component" value="Unassembled WGS sequence"/>
</dbReference>
<comment type="cofactor">
    <cofactor evidence="8">
        <name>FAD</name>
        <dbReference type="ChEBI" id="CHEBI:57692"/>
    </cofactor>
    <text evidence="8">Binds 1 FAD per subunit.</text>
</comment>
<keyword evidence="10" id="KW-0496">Mitochondrion</keyword>
<evidence type="ECO:0000256" key="6">
    <source>
        <dbReference type="ARBA" id="ARBA00023284"/>
    </source>
</evidence>
<dbReference type="EC" id="1.8.1.9" evidence="7"/>
<comment type="catalytic activity">
    <reaction evidence="7">
        <text>[thioredoxin]-dithiol + NADP(+) = [thioredoxin]-disulfide + NADPH + H(+)</text>
        <dbReference type="Rhea" id="RHEA:20345"/>
        <dbReference type="Rhea" id="RHEA-COMP:10698"/>
        <dbReference type="Rhea" id="RHEA-COMP:10700"/>
        <dbReference type="ChEBI" id="CHEBI:15378"/>
        <dbReference type="ChEBI" id="CHEBI:29950"/>
        <dbReference type="ChEBI" id="CHEBI:50058"/>
        <dbReference type="ChEBI" id="CHEBI:57783"/>
        <dbReference type="ChEBI" id="CHEBI:58349"/>
        <dbReference type="EC" id="1.8.1.9"/>
    </reaction>
</comment>
<evidence type="ECO:0000256" key="1">
    <source>
        <dbReference type="ARBA" id="ARBA00009333"/>
    </source>
</evidence>
<dbReference type="Pfam" id="PF07992">
    <property type="entry name" value="Pyr_redox_2"/>
    <property type="match status" value="1"/>
</dbReference>
<dbReference type="GO" id="GO:0005737">
    <property type="term" value="C:cytoplasm"/>
    <property type="evidence" value="ECO:0007669"/>
    <property type="project" value="InterPro"/>
</dbReference>
<accession>A0A3P3YKI7</accession>
<comment type="subunit">
    <text evidence="7">Homodimer.</text>
</comment>
<dbReference type="SUPFAM" id="SSF51905">
    <property type="entry name" value="FAD/NAD(P)-binding domain"/>
    <property type="match status" value="1"/>
</dbReference>
<evidence type="ECO:0000256" key="7">
    <source>
        <dbReference type="RuleBase" id="RU003880"/>
    </source>
</evidence>
<dbReference type="NCBIfam" id="TIGR01292">
    <property type="entry name" value="TRX_reduct"/>
    <property type="match status" value="1"/>
</dbReference>
<protein>
    <recommendedName>
        <fullName evidence="7">Thioredoxin reductase</fullName>
        <ecNumber evidence="7">1.8.1.9</ecNumber>
    </recommendedName>
</protein>
<organism evidence="10 11">
    <name type="scientific">Plasmodiophora brassicae</name>
    <name type="common">Clubroot disease agent</name>
    <dbReference type="NCBI Taxonomy" id="37360"/>
    <lineage>
        <taxon>Eukaryota</taxon>
        <taxon>Sar</taxon>
        <taxon>Rhizaria</taxon>
        <taxon>Endomyxa</taxon>
        <taxon>Phytomyxea</taxon>
        <taxon>Plasmodiophorida</taxon>
        <taxon>Plasmodiophoridae</taxon>
        <taxon>Plasmodiophora</taxon>
    </lineage>
</organism>
<evidence type="ECO:0000256" key="8">
    <source>
        <dbReference type="RuleBase" id="RU003881"/>
    </source>
</evidence>
<keyword evidence="6 7" id="KW-0676">Redox-active center</keyword>
<evidence type="ECO:0000256" key="5">
    <source>
        <dbReference type="ARBA" id="ARBA00023157"/>
    </source>
</evidence>
<dbReference type="Gene3D" id="3.50.50.60">
    <property type="entry name" value="FAD/NAD(P)-binding domain"/>
    <property type="match status" value="2"/>
</dbReference>
<proteinExistence type="inferred from homology"/>
<dbReference type="EMBL" id="OVEO01000014">
    <property type="protein sequence ID" value="SPR00280.1"/>
    <property type="molecule type" value="Genomic_DNA"/>
</dbReference>
<sequence>MFHCRLGRLARHMSAMVAGAGEKSIHRRVPVVIVGSGPSGLTAGIYAGRAGLTPVIAAGSVKGTALPGGQLMITTDVSNFPGFPDDISGPELIDRMFQQAKRFGCEVIEQFATDFVLKPGGPHEVLIGDKWFACDALILANGASARWLGATGEEKFVNRGISACATCDGPLPIFRNKHIYVVGGGDSACEEAAFLTRFASKVYMIHRRDKLRASKVMADRVLSNPKVEVLWNTTIVSYTGVEKLEGIVLEDTVTKQQRHVSAGGLFMAIGHDPNTGHLKKTGLELDDEGYIVVKNHVFTNIDGVFACGDCHDRTYRQAITASGFGCMAAITAERWLEDHHANMKRPGEQYRDT</sequence>
<dbReference type="PRINTS" id="PR00368">
    <property type="entry name" value="FADPNR"/>
</dbReference>
<evidence type="ECO:0000259" key="9">
    <source>
        <dbReference type="Pfam" id="PF07992"/>
    </source>
</evidence>
<dbReference type="GO" id="GO:0019430">
    <property type="term" value="P:removal of superoxide radicals"/>
    <property type="evidence" value="ECO:0007669"/>
    <property type="project" value="UniProtKB-UniRule"/>
</dbReference>
<evidence type="ECO:0000256" key="3">
    <source>
        <dbReference type="ARBA" id="ARBA00022827"/>
    </source>
</evidence>
<evidence type="ECO:0000256" key="4">
    <source>
        <dbReference type="ARBA" id="ARBA00023002"/>
    </source>
</evidence>
<evidence type="ECO:0000256" key="2">
    <source>
        <dbReference type="ARBA" id="ARBA00022630"/>
    </source>
</evidence>
<evidence type="ECO:0000313" key="10">
    <source>
        <dbReference type="EMBL" id="SPR00280.1"/>
    </source>
</evidence>
<dbReference type="GO" id="GO:0004791">
    <property type="term" value="F:thioredoxin-disulfide reductase (NADPH) activity"/>
    <property type="evidence" value="ECO:0007669"/>
    <property type="project" value="UniProtKB-UniRule"/>
</dbReference>
<comment type="similarity">
    <text evidence="1 7">Belongs to the class-II pyridine nucleotide-disulfide oxidoreductase family.</text>
</comment>
<dbReference type="InterPro" id="IPR008255">
    <property type="entry name" value="Pyr_nucl-diS_OxRdtase_2_AS"/>
</dbReference>
<dbReference type="InterPro" id="IPR005982">
    <property type="entry name" value="Thioredox_Rdtase"/>
</dbReference>
<evidence type="ECO:0000313" key="11">
    <source>
        <dbReference type="Proteomes" id="UP000290189"/>
    </source>
</evidence>
<dbReference type="InterPro" id="IPR036188">
    <property type="entry name" value="FAD/NAD-bd_sf"/>
</dbReference>
<feature type="domain" description="FAD/NAD(P)-binding" evidence="9">
    <location>
        <begin position="31"/>
        <end position="322"/>
    </location>
</feature>